<sequence>MFPLHPFLVELLAALGILLSQLNPNSYRLVVRFLLCCQLYHIDPFLENFLGVFSPRLTPGECFFHFSPRPGLLFIHEKPSSYGTWKSRFFFVQKSDRDVPFACHPSLNELPPVNLKLVKERVKNVGLLDHGFKAKALLEEDLLNVAGSMRSQIHILAQRVVIFAFSSGRGRSPSRTPLVVRPSSASPSPVPLQHADVPIEAPIIEWTLLRRPRIEDLSQEEVPPVDTTEAPPPASLPLPVMTPQFNPKAALSNMCKVVHREDAGPSNTCGFSLFSLLPSSRRRRHPPPSSRFLLRYSSSAIIAISRPPSSIVGIFCPSSAAVFSMWFKLN</sequence>
<accession>A0AAE2CK18</accession>
<evidence type="ECO:0000256" key="2">
    <source>
        <dbReference type="SAM" id="SignalP"/>
    </source>
</evidence>
<keyword evidence="2" id="KW-0732">Signal</keyword>
<feature type="compositionally biased region" description="Low complexity" evidence="1">
    <location>
        <begin position="170"/>
        <end position="187"/>
    </location>
</feature>
<feature type="signal peptide" evidence="2">
    <location>
        <begin position="1"/>
        <end position="20"/>
    </location>
</feature>
<reference evidence="3" key="2">
    <citation type="journal article" date="2024" name="Plant">
        <title>Genomic evolution and insights into agronomic trait innovations of Sesamum species.</title>
        <authorList>
            <person name="Miao H."/>
            <person name="Wang L."/>
            <person name="Qu L."/>
            <person name="Liu H."/>
            <person name="Sun Y."/>
            <person name="Le M."/>
            <person name="Wang Q."/>
            <person name="Wei S."/>
            <person name="Zheng Y."/>
            <person name="Lin W."/>
            <person name="Duan Y."/>
            <person name="Cao H."/>
            <person name="Xiong S."/>
            <person name="Wang X."/>
            <person name="Wei L."/>
            <person name="Li C."/>
            <person name="Ma Q."/>
            <person name="Ju M."/>
            <person name="Zhao R."/>
            <person name="Li G."/>
            <person name="Mu C."/>
            <person name="Tian Q."/>
            <person name="Mei H."/>
            <person name="Zhang T."/>
            <person name="Gao T."/>
            <person name="Zhang H."/>
        </authorList>
    </citation>
    <scope>NUCLEOTIDE SEQUENCE</scope>
    <source>
        <strain evidence="3">3651</strain>
    </source>
</reference>
<comment type="caution">
    <text evidence="3">The sequence shown here is derived from an EMBL/GenBank/DDBJ whole genome shotgun (WGS) entry which is preliminary data.</text>
</comment>
<dbReference type="PANTHER" id="PTHR31099:SF28">
    <property type="entry name" value="F5J5.12"/>
    <property type="match status" value="1"/>
</dbReference>
<feature type="region of interest" description="Disordered" evidence="1">
    <location>
        <begin position="218"/>
        <end position="239"/>
    </location>
</feature>
<evidence type="ECO:0000313" key="4">
    <source>
        <dbReference type="Proteomes" id="UP001293254"/>
    </source>
</evidence>
<keyword evidence="4" id="KW-1185">Reference proteome</keyword>
<feature type="chain" id="PRO_5042171576" evidence="2">
    <location>
        <begin position="21"/>
        <end position="330"/>
    </location>
</feature>
<protein>
    <submittedName>
        <fullName evidence="3">Uncharacterized protein</fullName>
    </submittedName>
</protein>
<dbReference type="EMBL" id="JACGWO010000006">
    <property type="protein sequence ID" value="KAK4425027.1"/>
    <property type="molecule type" value="Genomic_DNA"/>
</dbReference>
<feature type="region of interest" description="Disordered" evidence="1">
    <location>
        <begin position="170"/>
        <end position="192"/>
    </location>
</feature>
<dbReference type="PANTHER" id="PTHR31099">
    <property type="entry name" value="OS06G0165300 PROTEIN"/>
    <property type="match status" value="1"/>
</dbReference>
<organism evidence="3 4">
    <name type="scientific">Sesamum alatum</name>
    <dbReference type="NCBI Taxonomy" id="300844"/>
    <lineage>
        <taxon>Eukaryota</taxon>
        <taxon>Viridiplantae</taxon>
        <taxon>Streptophyta</taxon>
        <taxon>Embryophyta</taxon>
        <taxon>Tracheophyta</taxon>
        <taxon>Spermatophyta</taxon>
        <taxon>Magnoliopsida</taxon>
        <taxon>eudicotyledons</taxon>
        <taxon>Gunneridae</taxon>
        <taxon>Pentapetalae</taxon>
        <taxon>asterids</taxon>
        <taxon>lamiids</taxon>
        <taxon>Lamiales</taxon>
        <taxon>Pedaliaceae</taxon>
        <taxon>Sesamum</taxon>
    </lineage>
</organism>
<dbReference type="Proteomes" id="UP001293254">
    <property type="component" value="Unassembled WGS sequence"/>
</dbReference>
<proteinExistence type="predicted"/>
<gene>
    <name evidence="3" type="ORF">Salat_1696300</name>
</gene>
<reference evidence="3" key="1">
    <citation type="submission" date="2020-06" db="EMBL/GenBank/DDBJ databases">
        <authorList>
            <person name="Li T."/>
            <person name="Hu X."/>
            <person name="Zhang T."/>
            <person name="Song X."/>
            <person name="Zhang H."/>
            <person name="Dai N."/>
            <person name="Sheng W."/>
            <person name="Hou X."/>
            <person name="Wei L."/>
        </authorList>
    </citation>
    <scope>NUCLEOTIDE SEQUENCE</scope>
    <source>
        <strain evidence="3">3651</strain>
        <tissue evidence="3">Leaf</tissue>
    </source>
</reference>
<evidence type="ECO:0000256" key="1">
    <source>
        <dbReference type="SAM" id="MobiDB-lite"/>
    </source>
</evidence>
<evidence type="ECO:0000313" key="3">
    <source>
        <dbReference type="EMBL" id="KAK4425027.1"/>
    </source>
</evidence>
<dbReference type="AlphaFoldDB" id="A0AAE2CK18"/>
<name>A0AAE2CK18_9LAMI</name>